<dbReference type="Gene3D" id="1.10.1470.10">
    <property type="entry name" value="YjbJ"/>
    <property type="match status" value="1"/>
</dbReference>
<feature type="region of interest" description="Disordered" evidence="2">
    <location>
        <begin position="1"/>
        <end position="58"/>
    </location>
</feature>
<organism evidence="4 5">
    <name type="scientific">Pandoraea sputorum</name>
    <dbReference type="NCBI Taxonomy" id="93222"/>
    <lineage>
        <taxon>Bacteria</taxon>
        <taxon>Pseudomonadati</taxon>
        <taxon>Pseudomonadota</taxon>
        <taxon>Betaproteobacteria</taxon>
        <taxon>Burkholderiales</taxon>
        <taxon>Burkholderiaceae</taxon>
        <taxon>Pandoraea</taxon>
    </lineage>
</organism>
<proteinExistence type="inferred from homology"/>
<evidence type="ECO:0000256" key="2">
    <source>
        <dbReference type="SAM" id="MobiDB-lite"/>
    </source>
</evidence>
<dbReference type="SUPFAM" id="SSF69047">
    <property type="entry name" value="Hypothetical protein YjbJ"/>
    <property type="match status" value="1"/>
</dbReference>
<feature type="compositionally biased region" description="Basic and acidic residues" evidence="2">
    <location>
        <begin position="40"/>
        <end position="58"/>
    </location>
</feature>
<dbReference type="InterPro" id="IPR036629">
    <property type="entry name" value="YjbJ_sf"/>
</dbReference>
<dbReference type="Proteomes" id="UP000335538">
    <property type="component" value="Unassembled WGS sequence"/>
</dbReference>
<dbReference type="InterPro" id="IPR008462">
    <property type="entry name" value="CsbD"/>
</dbReference>
<feature type="compositionally biased region" description="Basic and acidic residues" evidence="2">
    <location>
        <begin position="1"/>
        <end position="31"/>
    </location>
</feature>
<comment type="similarity">
    <text evidence="1">Belongs to the UPF0337 (CsbD) family.</text>
</comment>
<evidence type="ECO:0000313" key="4">
    <source>
        <dbReference type="EMBL" id="VVE82557.1"/>
    </source>
</evidence>
<evidence type="ECO:0000256" key="1">
    <source>
        <dbReference type="ARBA" id="ARBA00009129"/>
    </source>
</evidence>
<gene>
    <name evidence="4" type="ORF">PSP31121_03850</name>
</gene>
<evidence type="ECO:0000259" key="3">
    <source>
        <dbReference type="Pfam" id="PF05532"/>
    </source>
</evidence>
<dbReference type="AlphaFoldDB" id="A0A5E5BBK0"/>
<name>A0A5E5BBK0_9BURK</name>
<accession>A0A5E5BBK0</accession>
<protein>
    <submittedName>
        <fullName evidence="4">CsbD family protein</fullName>
    </submittedName>
</protein>
<evidence type="ECO:0000313" key="5">
    <source>
        <dbReference type="Proteomes" id="UP000335538"/>
    </source>
</evidence>
<feature type="domain" description="CsbD-like" evidence="3">
    <location>
        <begin position="4"/>
        <end position="56"/>
    </location>
</feature>
<dbReference type="RefSeq" id="WP_150810380.1">
    <property type="nucleotide sequence ID" value="NZ_CABPSR010000011.1"/>
</dbReference>
<dbReference type="Pfam" id="PF05532">
    <property type="entry name" value="CsbD"/>
    <property type="match status" value="1"/>
</dbReference>
<sequence length="58" mass="6286">MNKDRVKGKVKEIEGKTKEVAGKVTGNKEMEAGGAIKKNAGKEQAHVGDDRQVAKKHK</sequence>
<reference evidence="4 5" key="1">
    <citation type="submission" date="2019-08" db="EMBL/GenBank/DDBJ databases">
        <authorList>
            <person name="Peeters C."/>
        </authorList>
    </citation>
    <scope>NUCLEOTIDE SEQUENCE [LARGE SCALE GENOMIC DNA]</scope>
    <source>
        <strain evidence="4 5">LMG 31121</strain>
    </source>
</reference>
<dbReference type="EMBL" id="CABPSR010000011">
    <property type="protein sequence ID" value="VVE82557.1"/>
    <property type="molecule type" value="Genomic_DNA"/>
</dbReference>